<reference evidence="2 3" key="1">
    <citation type="journal article" date="2016" name="Nat. Commun.">
        <title>Thousands of microbial genomes shed light on interconnected biogeochemical processes in an aquifer system.</title>
        <authorList>
            <person name="Anantharaman K."/>
            <person name="Brown C.T."/>
            <person name="Hug L.A."/>
            <person name="Sharon I."/>
            <person name="Castelle C.J."/>
            <person name="Probst A.J."/>
            <person name="Thomas B.C."/>
            <person name="Singh A."/>
            <person name="Wilkins M.J."/>
            <person name="Karaoz U."/>
            <person name="Brodie E.L."/>
            <person name="Williams K.H."/>
            <person name="Hubbard S.S."/>
            <person name="Banfield J.F."/>
        </authorList>
    </citation>
    <scope>NUCLEOTIDE SEQUENCE [LARGE SCALE GENOMIC DNA]</scope>
</reference>
<evidence type="ECO:0000256" key="1">
    <source>
        <dbReference type="SAM" id="MobiDB-lite"/>
    </source>
</evidence>
<organism evidence="2 3">
    <name type="scientific">Candidatus Zambryskibacteria bacterium RIFCSPLOWO2_12_FULL_39_16</name>
    <dbReference type="NCBI Taxonomy" id="1802775"/>
    <lineage>
        <taxon>Bacteria</taxon>
        <taxon>Candidatus Zambryskiibacteriota</taxon>
    </lineage>
</organism>
<protein>
    <recommendedName>
        <fullName evidence="4">LysM domain-containing protein</fullName>
    </recommendedName>
</protein>
<dbReference type="Gene3D" id="3.10.350.10">
    <property type="entry name" value="LysM domain"/>
    <property type="match status" value="1"/>
</dbReference>
<feature type="compositionally biased region" description="Gly residues" evidence="1">
    <location>
        <begin position="519"/>
        <end position="535"/>
    </location>
</feature>
<comment type="caution">
    <text evidence="2">The sequence shown here is derived from an EMBL/GenBank/DDBJ whole genome shotgun (WGS) entry which is preliminary data.</text>
</comment>
<gene>
    <name evidence="2" type="ORF">A3G46_00125</name>
</gene>
<evidence type="ECO:0000313" key="2">
    <source>
        <dbReference type="EMBL" id="OHB12206.1"/>
    </source>
</evidence>
<dbReference type="AlphaFoldDB" id="A0A1G2US76"/>
<sequence length="637" mass="67611">MKIFEANRNIIENPDIIQPGWVLVIPGCPEDNLSTTRVPVAKNTMPKAEATVPQDSAKSFVIQPEYPAVALVVPLSSILETNPTMVASLYKVTPVPTSPSALMPITRVPDAPQQNAVLISTRIPEGSAEPQRLEVSESASQQVMQSQRIPAVQVSEVSVLKSESKQSPEMATSENFSEEKKGRKSMKSFTKVVFAPVRAIRWVVKNPRRAIVTSLAGLAFVPTPYTRLAGVGVGAALAATSASGQSQGFVQRSSVASAENASVPTRAEVERAGITPNPRYTVPAGELNWVSNSLFAQPSYSEGNKAAIEELPRELASNLGLAGARAYNEYPGQVAVEVVLSEKAVVIYQQTPQGIIPLYLADCRYQGKPWANRLKLISQPPAQVQNVPPVQQNIPVVNNNFSAPPSPAFPGTINLNLAGLPQQPAVPTNTTQHVIYEVKQNGWQNFASFGKGIRDMGIGTGVAALGIRLPSAIEKSARIKADSNVKVASIKSQGLVDAAKNRIPDQVNVNSTNTNSAQGGAGGSGGEGGQGGKVIGSGNSEVDVDNEVETEVNSSSNSNSNSSSKSEAEAKAEAESESNAENENNNTNTNKNENEGNNKPPDSDNHDNHGNDNHDDHGNNGYNNGYNNNDHDDGGKH</sequence>
<feature type="compositionally biased region" description="Low complexity" evidence="1">
    <location>
        <begin position="551"/>
        <end position="565"/>
    </location>
</feature>
<proteinExistence type="predicted"/>
<accession>A0A1G2US76</accession>
<feature type="compositionally biased region" description="Polar residues" evidence="1">
    <location>
        <begin position="507"/>
        <end position="518"/>
    </location>
</feature>
<name>A0A1G2US76_9BACT</name>
<dbReference type="EMBL" id="MHWS01000014">
    <property type="protein sequence ID" value="OHB12206.1"/>
    <property type="molecule type" value="Genomic_DNA"/>
</dbReference>
<feature type="region of interest" description="Disordered" evidence="1">
    <location>
        <begin position="501"/>
        <end position="637"/>
    </location>
</feature>
<evidence type="ECO:0000313" key="3">
    <source>
        <dbReference type="Proteomes" id="UP000177276"/>
    </source>
</evidence>
<feature type="compositionally biased region" description="Basic and acidic residues" evidence="1">
    <location>
        <begin position="592"/>
        <end position="618"/>
    </location>
</feature>
<dbReference type="InterPro" id="IPR036779">
    <property type="entry name" value="LysM_dom_sf"/>
</dbReference>
<feature type="compositionally biased region" description="Low complexity" evidence="1">
    <location>
        <begin position="581"/>
        <end position="591"/>
    </location>
</feature>
<dbReference type="Proteomes" id="UP000177276">
    <property type="component" value="Unassembled WGS sequence"/>
</dbReference>
<feature type="compositionally biased region" description="Low complexity" evidence="1">
    <location>
        <begin position="619"/>
        <end position="628"/>
    </location>
</feature>
<evidence type="ECO:0008006" key="4">
    <source>
        <dbReference type="Google" id="ProtNLM"/>
    </source>
</evidence>
<feature type="region of interest" description="Disordered" evidence="1">
    <location>
        <begin position="163"/>
        <end position="182"/>
    </location>
</feature>